<sequence length="46" mass="5430">MRFSFHPLILFGVTLLTTLFTLKTIEIIKKANIKDNLSKKKIFDYK</sequence>
<evidence type="ECO:0000313" key="1">
    <source>
        <dbReference type="EMBL" id="EDS75839.1"/>
    </source>
</evidence>
<accession>B1BZJ2</accession>
<organism evidence="1 2">
    <name type="scientific">Thomasclavelia spiroformis DSM 1552</name>
    <dbReference type="NCBI Taxonomy" id="428126"/>
    <lineage>
        <taxon>Bacteria</taxon>
        <taxon>Bacillati</taxon>
        <taxon>Bacillota</taxon>
        <taxon>Erysipelotrichia</taxon>
        <taxon>Erysipelotrichales</taxon>
        <taxon>Coprobacillaceae</taxon>
        <taxon>Thomasclavelia</taxon>
    </lineage>
</organism>
<gene>
    <name evidence="1" type="ORF">CLOSPI_00369</name>
</gene>
<dbReference type="HOGENOM" id="CLU_3182202_0_0_9"/>
<dbReference type="Proteomes" id="UP000004910">
    <property type="component" value="Unassembled WGS sequence"/>
</dbReference>
<reference evidence="1" key="1">
    <citation type="submission" date="2008-02" db="EMBL/GenBank/DDBJ databases">
        <authorList>
            <person name="Fulton L."/>
            <person name="Clifton S."/>
            <person name="Fulton B."/>
            <person name="Xu J."/>
            <person name="Minx P."/>
            <person name="Pepin K.H."/>
            <person name="Johnson M."/>
            <person name="Thiruvilangam P."/>
            <person name="Bhonagiri V."/>
            <person name="Nash W.E."/>
            <person name="Mardis E.R."/>
            <person name="Wilson R.K."/>
        </authorList>
    </citation>
    <scope>NUCLEOTIDE SEQUENCE [LARGE SCALE GENOMIC DNA]</scope>
    <source>
        <strain evidence="1">DSM 1552</strain>
    </source>
</reference>
<dbReference type="STRING" id="428126.CLOSPI_00369"/>
<reference evidence="1" key="2">
    <citation type="submission" date="2014-06" db="EMBL/GenBank/DDBJ databases">
        <title>Draft genome sequence of Clostridium spiroforme (DSM 1552).</title>
        <authorList>
            <person name="Sudarsanam P."/>
            <person name="Ley R."/>
            <person name="Guruge J."/>
            <person name="Turnbaugh P.J."/>
            <person name="Mahowald M."/>
            <person name="Liep D."/>
            <person name="Gordon J."/>
        </authorList>
    </citation>
    <scope>NUCLEOTIDE SEQUENCE</scope>
    <source>
        <strain evidence="1">DSM 1552</strain>
    </source>
</reference>
<name>B1BZJ2_9FIRM</name>
<dbReference type="AlphaFoldDB" id="B1BZJ2"/>
<proteinExistence type="predicted"/>
<dbReference type="EMBL" id="ABIK02000004">
    <property type="protein sequence ID" value="EDS75839.1"/>
    <property type="molecule type" value="Genomic_DNA"/>
</dbReference>
<comment type="caution">
    <text evidence="1">The sequence shown here is derived from an EMBL/GenBank/DDBJ whole genome shotgun (WGS) entry which is preliminary data.</text>
</comment>
<evidence type="ECO:0000313" key="2">
    <source>
        <dbReference type="Proteomes" id="UP000004910"/>
    </source>
</evidence>
<keyword evidence="2" id="KW-1185">Reference proteome</keyword>
<protein>
    <submittedName>
        <fullName evidence="1">Uncharacterized protein</fullName>
    </submittedName>
</protein>